<keyword evidence="2" id="KW-0732">Signal</keyword>
<protein>
    <recommendedName>
        <fullName evidence="5">SnoaL-like domain-containing protein</fullName>
    </recommendedName>
</protein>
<dbReference type="AlphaFoldDB" id="A0A0G4GWG4"/>
<dbReference type="InParanoid" id="A0A0G4GWG4"/>
<dbReference type="PANTHER" id="PTHR34123:SF1">
    <property type="entry name" value="OS04G0578200 PROTEIN"/>
    <property type="match status" value="1"/>
</dbReference>
<organism evidence="3 4">
    <name type="scientific">Vitrella brassicaformis (strain CCMP3155)</name>
    <dbReference type="NCBI Taxonomy" id="1169540"/>
    <lineage>
        <taxon>Eukaryota</taxon>
        <taxon>Sar</taxon>
        <taxon>Alveolata</taxon>
        <taxon>Colpodellida</taxon>
        <taxon>Vitrellaceae</taxon>
        <taxon>Vitrella</taxon>
    </lineage>
</organism>
<sequence length="445" mass="49228">MLLPVHGPSLLLLILSAVCTSVASSLISRSHAAPRRPAFIASPPFMPSTRRGAFRHTPRSPSALEATRTATPPTDLELKKSQLKEVIAREYASMFDPMERQFYTPQVEFIDPLNSFKGVDKYQGNVDLLGGRSLLGRVVFRDAYIHLYTFTDLDEYRFETRWTLGLTMKVLPWQPEAVFTGISRYTIDDEARVVQQKDFWDSVNLESGVYEEKPRTLGIADLIMQLRPQPDPLKASAREAPSELLRRAKTYQVRKYGALKGLSTTALTGAEGNLTPERVIHAEEKIEGYAAAANAARGRAEFVPCLPYIVKYELDGGDALLGRASLATAGTKCEIFGPIRGPGPDWMPILPKPTDPTLGLSSSGSSILASAVVNDPGNCRDIETSMQKLVGDLQKDGLLPRDEGELCECVPRVFVTRGMKLSRLRHDEVWIPLPPGTHPWQALEE</sequence>
<gene>
    <name evidence="3" type="ORF">Vbra_18877</name>
</gene>
<dbReference type="InterPro" id="IPR018790">
    <property type="entry name" value="DUF2358"/>
</dbReference>
<dbReference type="EMBL" id="CDMY01000850">
    <property type="protein sequence ID" value="CEM35275.1"/>
    <property type="molecule type" value="Genomic_DNA"/>
</dbReference>
<evidence type="ECO:0000256" key="1">
    <source>
        <dbReference type="SAM" id="MobiDB-lite"/>
    </source>
</evidence>
<evidence type="ECO:0008006" key="5">
    <source>
        <dbReference type="Google" id="ProtNLM"/>
    </source>
</evidence>
<name>A0A0G4GWG4_VITBC</name>
<dbReference type="SUPFAM" id="SSF54427">
    <property type="entry name" value="NTF2-like"/>
    <property type="match status" value="1"/>
</dbReference>
<dbReference type="PANTHER" id="PTHR34123">
    <property type="entry name" value="OS04G0578200 PROTEIN"/>
    <property type="match status" value="1"/>
</dbReference>
<dbReference type="InterPro" id="IPR032710">
    <property type="entry name" value="NTF2-like_dom_sf"/>
</dbReference>
<dbReference type="VEuPathDB" id="CryptoDB:Vbra_18877"/>
<dbReference type="Pfam" id="PF10184">
    <property type="entry name" value="DUF2358"/>
    <property type="match status" value="1"/>
</dbReference>
<keyword evidence="4" id="KW-1185">Reference proteome</keyword>
<evidence type="ECO:0000313" key="3">
    <source>
        <dbReference type="EMBL" id="CEM35275.1"/>
    </source>
</evidence>
<dbReference type="Proteomes" id="UP000041254">
    <property type="component" value="Unassembled WGS sequence"/>
</dbReference>
<accession>A0A0G4GWG4</accession>
<evidence type="ECO:0000313" key="4">
    <source>
        <dbReference type="Proteomes" id="UP000041254"/>
    </source>
</evidence>
<feature type="chain" id="PRO_5005190589" description="SnoaL-like domain-containing protein" evidence="2">
    <location>
        <begin position="25"/>
        <end position="445"/>
    </location>
</feature>
<proteinExistence type="predicted"/>
<evidence type="ECO:0000256" key="2">
    <source>
        <dbReference type="SAM" id="SignalP"/>
    </source>
</evidence>
<dbReference type="OrthoDB" id="44820at2759"/>
<feature type="signal peptide" evidence="2">
    <location>
        <begin position="1"/>
        <end position="24"/>
    </location>
</feature>
<reference evidence="3 4" key="1">
    <citation type="submission" date="2014-11" db="EMBL/GenBank/DDBJ databases">
        <authorList>
            <person name="Zhu J."/>
            <person name="Qi W."/>
            <person name="Song R."/>
        </authorList>
    </citation>
    <scope>NUCLEOTIDE SEQUENCE [LARGE SCALE GENOMIC DNA]</scope>
</reference>
<feature type="region of interest" description="Disordered" evidence="1">
    <location>
        <begin position="47"/>
        <end position="71"/>
    </location>
</feature>